<feature type="transmembrane region" description="Helical" evidence="2">
    <location>
        <begin position="6"/>
        <end position="22"/>
    </location>
</feature>
<evidence type="ECO:0000256" key="1">
    <source>
        <dbReference type="SAM" id="MobiDB-lite"/>
    </source>
</evidence>
<keyword evidence="2" id="KW-0472">Membrane</keyword>
<feature type="region of interest" description="Disordered" evidence="1">
    <location>
        <begin position="24"/>
        <end position="76"/>
    </location>
</feature>
<feature type="compositionally biased region" description="Acidic residues" evidence="1">
    <location>
        <begin position="50"/>
        <end position="63"/>
    </location>
</feature>
<keyword evidence="2" id="KW-1133">Transmembrane helix</keyword>
<dbReference type="Proteomes" id="UP000199412">
    <property type="component" value="Unassembled WGS sequence"/>
</dbReference>
<keyword evidence="4" id="KW-1185">Reference proteome</keyword>
<organism evidence="3 4">
    <name type="scientific">Rhodospira trueperi</name>
    <dbReference type="NCBI Taxonomy" id="69960"/>
    <lineage>
        <taxon>Bacteria</taxon>
        <taxon>Pseudomonadati</taxon>
        <taxon>Pseudomonadota</taxon>
        <taxon>Alphaproteobacteria</taxon>
        <taxon>Rhodospirillales</taxon>
        <taxon>Rhodospirillaceae</taxon>
        <taxon>Rhodospira</taxon>
    </lineage>
</organism>
<evidence type="ECO:0000313" key="4">
    <source>
        <dbReference type="Proteomes" id="UP000199412"/>
    </source>
</evidence>
<name>A0A1G7FIE2_9PROT</name>
<proteinExistence type="predicted"/>
<feature type="compositionally biased region" description="Gly residues" evidence="1">
    <location>
        <begin position="64"/>
        <end position="76"/>
    </location>
</feature>
<evidence type="ECO:0000313" key="3">
    <source>
        <dbReference type="EMBL" id="SDE75315.1"/>
    </source>
</evidence>
<dbReference type="AlphaFoldDB" id="A0A1G7FIE2"/>
<dbReference type="STRING" id="69960.SAMN05421720_11171"/>
<reference evidence="3 4" key="1">
    <citation type="submission" date="2016-10" db="EMBL/GenBank/DDBJ databases">
        <authorList>
            <person name="de Groot N.N."/>
        </authorList>
    </citation>
    <scope>NUCLEOTIDE SEQUENCE [LARGE SCALE GENOMIC DNA]</scope>
    <source>
        <strain evidence="3 4">ATCC 700224</strain>
    </source>
</reference>
<dbReference type="RefSeq" id="WP_092787367.1">
    <property type="nucleotide sequence ID" value="NZ_FNAP01000011.1"/>
</dbReference>
<protein>
    <submittedName>
        <fullName evidence="3">Uncharacterized protein</fullName>
    </submittedName>
</protein>
<gene>
    <name evidence="3" type="ORF">SAMN05421720_11171</name>
</gene>
<feature type="compositionally biased region" description="Basic residues" evidence="1">
    <location>
        <begin position="24"/>
        <end position="35"/>
    </location>
</feature>
<dbReference type="Pfam" id="PF25184">
    <property type="entry name" value="YxzE"/>
    <property type="match status" value="1"/>
</dbReference>
<accession>A0A1G7FIE2</accession>
<dbReference type="EMBL" id="FNAP01000011">
    <property type="protein sequence ID" value="SDE75315.1"/>
    <property type="molecule type" value="Genomic_DNA"/>
</dbReference>
<keyword evidence="2" id="KW-0812">Transmembrane</keyword>
<evidence type="ECO:0000256" key="2">
    <source>
        <dbReference type="SAM" id="Phobius"/>
    </source>
</evidence>
<dbReference type="InterPro" id="IPR057360">
    <property type="entry name" value="YxzE"/>
</dbReference>
<sequence>MADFLSFLLIVALFVAILVFTARKRKKRGHSRGRGWRNTSSASSGNRDDDRDDRDDRDDDDGGGDSGGDDGGGGDD</sequence>